<protein>
    <submittedName>
        <fullName evidence="2">Pectinesterase A</fullName>
    </submittedName>
</protein>
<keyword evidence="3" id="KW-1185">Reference proteome</keyword>
<evidence type="ECO:0000313" key="2">
    <source>
        <dbReference type="EMBL" id="RSX51882.1"/>
    </source>
</evidence>
<dbReference type="Proteomes" id="UP000288607">
    <property type="component" value="Unassembled WGS sequence"/>
</dbReference>
<dbReference type="PANTHER" id="PTHR22946:SF8">
    <property type="entry name" value="ACETYL XYLAN ESTERASE DOMAIN-CONTAINING PROTEIN"/>
    <property type="match status" value="1"/>
</dbReference>
<dbReference type="EMBL" id="QXGJ01000002">
    <property type="protein sequence ID" value="RSX51882.1"/>
    <property type="molecule type" value="Genomic_DNA"/>
</dbReference>
<accession>A0A430FGI6</accession>
<dbReference type="SUPFAM" id="SSF53474">
    <property type="entry name" value="alpha/beta-Hydrolases"/>
    <property type="match status" value="1"/>
</dbReference>
<sequence length="396" mass="43955">MVLNDGGVTSADDTSANVALAGNGRTLHIDRYYDTLPGMLRRYDRQARREAFPGGDARDWQAWQARLREQLRTLLGLDLMESAGQCPLNPRVTERVRVEADDADDPRGIVRERILIQVEPDVWMPCYVLIPEHPRLGADGRPLCWLCPHGHQGGGKYSVAGVRGVPAVDDAIRRFHYDYGLQLACRGYVTLCPDARGFGERRDARLQKDDERSFLRGTCAQLAHMAEPLGLTVAGMLVWDLMRLVEYVRERDEWNMGALGCFGFSGGGMQTLWLAALDDRIRRAFISGYMYGVRDSLLTMNGNCSCNYVPGLWNLVDMGDVGSLIAPRPLVVQSCIGDHLNGPRGVVNADEQVAIIRSAYRMLGAENHLTHLHAPGEHHFDETGVWDAIAASDQGL</sequence>
<dbReference type="AlphaFoldDB" id="A0A430FGI6"/>
<comment type="caution">
    <text evidence="2">The sequence shown here is derived from an EMBL/GenBank/DDBJ whole genome shotgun (WGS) entry which is preliminary data.</text>
</comment>
<evidence type="ECO:0000313" key="3">
    <source>
        <dbReference type="Proteomes" id="UP000288607"/>
    </source>
</evidence>
<proteinExistence type="inferred from homology"/>
<dbReference type="PANTHER" id="PTHR22946">
    <property type="entry name" value="DIENELACTONE HYDROLASE DOMAIN-CONTAINING PROTEIN-RELATED"/>
    <property type="match status" value="1"/>
</dbReference>
<organism evidence="2 3">
    <name type="scientific">Bifidobacterium callimiconis</name>
    <dbReference type="NCBI Taxonomy" id="2306973"/>
    <lineage>
        <taxon>Bacteria</taxon>
        <taxon>Bacillati</taxon>
        <taxon>Actinomycetota</taxon>
        <taxon>Actinomycetes</taxon>
        <taxon>Bifidobacteriales</taxon>
        <taxon>Bifidobacteriaceae</taxon>
        <taxon>Bifidobacterium</taxon>
    </lineage>
</organism>
<reference evidence="2 3" key="1">
    <citation type="submission" date="2018-09" db="EMBL/GenBank/DDBJ databases">
        <title>Characterization of the phylogenetic diversity of five novel species belonging to the genus Bifidobacterium.</title>
        <authorList>
            <person name="Lugli G.A."/>
            <person name="Duranti S."/>
            <person name="Milani C."/>
        </authorList>
    </citation>
    <scope>NUCLEOTIDE SEQUENCE [LARGE SCALE GENOMIC DNA]</scope>
    <source>
        <strain evidence="2 3">2028B</strain>
    </source>
</reference>
<dbReference type="InterPro" id="IPR050261">
    <property type="entry name" value="FrsA_esterase"/>
</dbReference>
<dbReference type="RefSeq" id="WP_206431979.1">
    <property type="nucleotide sequence ID" value="NZ_JAFEJY010000002.1"/>
</dbReference>
<evidence type="ECO:0000256" key="1">
    <source>
        <dbReference type="ARBA" id="ARBA00008645"/>
    </source>
</evidence>
<dbReference type="InterPro" id="IPR029058">
    <property type="entry name" value="AB_hydrolase_fold"/>
</dbReference>
<name>A0A430FGI6_9BIFI</name>
<gene>
    <name evidence="2" type="ORF">D2E23_0489</name>
</gene>
<dbReference type="Gene3D" id="3.40.50.1820">
    <property type="entry name" value="alpha/beta hydrolase"/>
    <property type="match status" value="1"/>
</dbReference>
<comment type="similarity">
    <text evidence="1">Belongs to the AB hydrolase superfamily.</text>
</comment>